<keyword evidence="4" id="KW-1185">Reference proteome</keyword>
<feature type="domain" description="PAS" evidence="2">
    <location>
        <begin position="179"/>
        <end position="245"/>
    </location>
</feature>
<dbReference type="Gene3D" id="3.30.450.20">
    <property type="entry name" value="PAS domain"/>
    <property type="match status" value="2"/>
</dbReference>
<name>A0ABT0A8K9_9SPHN</name>
<feature type="domain" description="PAS" evidence="2">
    <location>
        <begin position="61"/>
        <end position="127"/>
    </location>
</feature>
<dbReference type="RefSeq" id="WP_243796738.1">
    <property type="nucleotide sequence ID" value="NZ_JALHAT010000003.1"/>
</dbReference>
<accession>A0ABT0A8K9</accession>
<dbReference type="Proteomes" id="UP001162802">
    <property type="component" value="Unassembled WGS sequence"/>
</dbReference>
<dbReference type="InterPro" id="IPR036165">
    <property type="entry name" value="YefM-like_sf"/>
</dbReference>
<dbReference type="Pfam" id="PF13426">
    <property type="entry name" value="PAS_9"/>
    <property type="match status" value="1"/>
</dbReference>
<proteinExistence type="inferred from homology"/>
<comment type="similarity">
    <text evidence="1">Belongs to the phD/YefM antitoxin family.</text>
</comment>
<dbReference type="SUPFAM" id="SSF143120">
    <property type="entry name" value="YefM-like"/>
    <property type="match status" value="1"/>
</dbReference>
<reference evidence="3" key="1">
    <citation type="submission" date="2022-03" db="EMBL/GenBank/DDBJ databases">
        <title>Identification of a novel bacterium isolated from mangrove sediments.</title>
        <authorList>
            <person name="Pan X."/>
        </authorList>
    </citation>
    <scope>NUCLEOTIDE SEQUENCE</scope>
    <source>
        <strain evidence="3">B2637</strain>
    </source>
</reference>
<dbReference type="Pfam" id="PF08448">
    <property type="entry name" value="PAS_4"/>
    <property type="match status" value="1"/>
</dbReference>
<evidence type="ECO:0000313" key="4">
    <source>
        <dbReference type="Proteomes" id="UP001162802"/>
    </source>
</evidence>
<dbReference type="SMART" id="SM00091">
    <property type="entry name" value="PAS"/>
    <property type="match status" value="2"/>
</dbReference>
<sequence length="293" mass="32362">MGYVSAAEFVRKFARFRDEAHDSPVFITHHGRETHVLCPIDLWNRIGGGEPGENPNQRNESANFALADWIDDGIIACDENMRVVYANRNAHALTKSRPGTLIGPTLIEALPCISGSLLEVQARQTLVHGHPNMADIPSPFVENAWLRFQTFPLEDRLAIRLHDITQDVERHFKANVKEAMIEALNKHGGVAYARVSVRGTIDRVDAPFCEMLDLPEERLIGVALTDLVAVADKVAFRETLEGVLRGGEPVRLHTHFLTNRGETIPLCMALVKLEGVYGSEGAIAVLTDESDSA</sequence>
<dbReference type="SUPFAM" id="SSF55785">
    <property type="entry name" value="PYP-like sensor domain (PAS domain)"/>
    <property type="match status" value="2"/>
</dbReference>
<dbReference type="CDD" id="cd00130">
    <property type="entry name" value="PAS"/>
    <property type="match status" value="2"/>
</dbReference>
<gene>
    <name evidence="3" type="ORF">MTR65_02310</name>
</gene>
<dbReference type="InterPro" id="IPR013656">
    <property type="entry name" value="PAS_4"/>
</dbReference>
<evidence type="ECO:0000313" key="3">
    <source>
        <dbReference type="EMBL" id="MCJ1959516.1"/>
    </source>
</evidence>
<organism evidence="3 4">
    <name type="scientific">Novosphingobium mangrovi</name>
    <name type="common">ex Hu et al. 2023</name>
    <dbReference type="NCBI Taxonomy" id="2930094"/>
    <lineage>
        <taxon>Bacteria</taxon>
        <taxon>Pseudomonadati</taxon>
        <taxon>Pseudomonadota</taxon>
        <taxon>Alphaproteobacteria</taxon>
        <taxon>Sphingomonadales</taxon>
        <taxon>Sphingomonadaceae</taxon>
        <taxon>Novosphingobium</taxon>
    </lineage>
</organism>
<evidence type="ECO:0000256" key="1">
    <source>
        <dbReference type="ARBA" id="ARBA00009981"/>
    </source>
</evidence>
<dbReference type="InterPro" id="IPR000014">
    <property type="entry name" value="PAS"/>
</dbReference>
<dbReference type="EMBL" id="JALHAT010000003">
    <property type="protein sequence ID" value="MCJ1959516.1"/>
    <property type="molecule type" value="Genomic_DNA"/>
</dbReference>
<protein>
    <submittedName>
        <fullName evidence="3">PAS domain-containing protein</fullName>
    </submittedName>
</protein>
<comment type="caution">
    <text evidence="3">The sequence shown here is derived from an EMBL/GenBank/DDBJ whole genome shotgun (WGS) entry which is preliminary data.</text>
</comment>
<dbReference type="InterPro" id="IPR035965">
    <property type="entry name" value="PAS-like_dom_sf"/>
</dbReference>
<evidence type="ECO:0000259" key="2">
    <source>
        <dbReference type="SMART" id="SM00091"/>
    </source>
</evidence>